<keyword evidence="6 12" id="KW-0874">Quinone</keyword>
<keyword evidence="5 12" id="KW-0812">Transmembrane</keyword>
<feature type="transmembrane region" description="Helical" evidence="12">
    <location>
        <begin position="12"/>
        <end position="31"/>
    </location>
</feature>
<dbReference type="InterPro" id="IPR000440">
    <property type="entry name" value="NADH_UbQ/plastoQ_OxRdtase_su3"/>
</dbReference>
<dbReference type="Proteomes" id="UP000199537">
    <property type="component" value="Unassembled WGS sequence"/>
</dbReference>
<name>A0A1I7N6U8_9BACT</name>
<organism evidence="14 15">
    <name type="scientific">Thermoflavifilum thermophilum</name>
    <dbReference type="NCBI Taxonomy" id="1393122"/>
    <lineage>
        <taxon>Bacteria</taxon>
        <taxon>Pseudomonadati</taxon>
        <taxon>Bacteroidota</taxon>
        <taxon>Chitinophagia</taxon>
        <taxon>Chitinophagales</taxon>
        <taxon>Chitinophagaceae</taxon>
        <taxon>Thermoflavifilum</taxon>
    </lineage>
</organism>
<evidence type="ECO:0000256" key="9">
    <source>
        <dbReference type="ARBA" id="ARBA00023027"/>
    </source>
</evidence>
<dbReference type="GO" id="GO:0008137">
    <property type="term" value="F:NADH dehydrogenase (ubiquinone) activity"/>
    <property type="evidence" value="ECO:0007669"/>
    <property type="project" value="InterPro"/>
</dbReference>
<evidence type="ECO:0000256" key="11">
    <source>
        <dbReference type="ARBA" id="ARBA00023136"/>
    </source>
</evidence>
<protein>
    <recommendedName>
        <fullName evidence="12">NADH-quinone oxidoreductase subunit A</fullName>
        <ecNumber evidence="12">7.1.1.-</ecNumber>
    </recommendedName>
    <alternativeName>
        <fullName evidence="12">NADH dehydrogenase I subunit A</fullName>
    </alternativeName>
    <alternativeName>
        <fullName evidence="12">NDH-1 subunit A</fullName>
    </alternativeName>
    <alternativeName>
        <fullName evidence="12">NUO1</fullName>
    </alternativeName>
</protein>
<dbReference type="PANTHER" id="PTHR11058">
    <property type="entry name" value="NADH-UBIQUINONE OXIDOREDUCTASE CHAIN 3"/>
    <property type="match status" value="1"/>
</dbReference>
<dbReference type="InterPro" id="IPR038430">
    <property type="entry name" value="NDAH_ubi_oxred_su3_sf"/>
</dbReference>
<keyword evidence="8 12" id="KW-1133">Transmembrane helix</keyword>
<dbReference type="InterPro" id="IPR023043">
    <property type="entry name" value="NAD(P)H_OxRDtase_bac/plastid"/>
</dbReference>
<keyword evidence="3 12" id="KW-0813">Transport</keyword>
<evidence type="ECO:0000256" key="1">
    <source>
        <dbReference type="ARBA" id="ARBA00004141"/>
    </source>
</evidence>
<dbReference type="Pfam" id="PF00507">
    <property type="entry name" value="Oxidored_q4"/>
    <property type="match status" value="1"/>
</dbReference>
<evidence type="ECO:0000256" key="13">
    <source>
        <dbReference type="RuleBase" id="RU003639"/>
    </source>
</evidence>
<evidence type="ECO:0000256" key="6">
    <source>
        <dbReference type="ARBA" id="ARBA00022719"/>
    </source>
</evidence>
<keyword evidence="10" id="KW-0830">Ubiquinone</keyword>
<keyword evidence="7 12" id="KW-1278">Translocase</keyword>
<feature type="transmembrane region" description="Helical" evidence="12">
    <location>
        <begin position="66"/>
        <end position="89"/>
    </location>
</feature>
<evidence type="ECO:0000256" key="3">
    <source>
        <dbReference type="ARBA" id="ARBA00022448"/>
    </source>
</evidence>
<evidence type="ECO:0000256" key="7">
    <source>
        <dbReference type="ARBA" id="ARBA00022967"/>
    </source>
</evidence>
<reference evidence="15" key="1">
    <citation type="submission" date="2016-10" db="EMBL/GenBank/DDBJ databases">
        <authorList>
            <person name="Varghese N."/>
            <person name="Submissions S."/>
        </authorList>
    </citation>
    <scope>NUCLEOTIDE SEQUENCE [LARGE SCALE GENOMIC DNA]</scope>
    <source>
        <strain evidence="15">DSM 14807</strain>
    </source>
</reference>
<dbReference type="EMBL" id="FPCJ01000001">
    <property type="protein sequence ID" value="SFV30395.1"/>
    <property type="molecule type" value="Genomic_DNA"/>
</dbReference>
<keyword evidence="9 12" id="KW-0520">NAD</keyword>
<dbReference type="AlphaFoldDB" id="A0A1I7N6U8"/>
<dbReference type="GO" id="GO:0030964">
    <property type="term" value="C:NADH dehydrogenase complex"/>
    <property type="evidence" value="ECO:0007669"/>
    <property type="project" value="TreeGrafter"/>
</dbReference>
<evidence type="ECO:0000256" key="12">
    <source>
        <dbReference type="HAMAP-Rule" id="MF_01394"/>
    </source>
</evidence>
<comment type="subunit">
    <text evidence="12">NDH-1 is composed of 14 different subunits. Subunits NuoA, H, J, K, L, M, N constitute the membrane sector of the complex.</text>
</comment>
<evidence type="ECO:0000256" key="4">
    <source>
        <dbReference type="ARBA" id="ARBA00022475"/>
    </source>
</evidence>
<evidence type="ECO:0000313" key="15">
    <source>
        <dbReference type="Proteomes" id="UP000199537"/>
    </source>
</evidence>
<dbReference type="OrthoDB" id="9791970at2"/>
<comment type="subcellular location">
    <subcellularLocation>
        <location evidence="12 13">Cell membrane</location>
        <topology evidence="12 13">Multi-pass membrane protein</topology>
    </subcellularLocation>
    <subcellularLocation>
        <location evidence="1">Membrane</location>
        <topology evidence="1">Multi-pass membrane protein</topology>
    </subcellularLocation>
</comment>
<dbReference type="GO" id="GO:0005886">
    <property type="term" value="C:plasma membrane"/>
    <property type="evidence" value="ECO:0007669"/>
    <property type="project" value="UniProtKB-SubCell"/>
</dbReference>
<accession>A0A1I7N6U8</accession>
<evidence type="ECO:0000256" key="2">
    <source>
        <dbReference type="ARBA" id="ARBA00008472"/>
    </source>
</evidence>
<evidence type="ECO:0000256" key="8">
    <source>
        <dbReference type="ARBA" id="ARBA00022989"/>
    </source>
</evidence>
<keyword evidence="15" id="KW-1185">Reference proteome</keyword>
<comment type="catalytic activity">
    <reaction evidence="12 13">
        <text>a quinone + NADH + 5 H(+)(in) = a quinol + NAD(+) + 4 H(+)(out)</text>
        <dbReference type="Rhea" id="RHEA:57888"/>
        <dbReference type="ChEBI" id="CHEBI:15378"/>
        <dbReference type="ChEBI" id="CHEBI:24646"/>
        <dbReference type="ChEBI" id="CHEBI:57540"/>
        <dbReference type="ChEBI" id="CHEBI:57945"/>
        <dbReference type="ChEBI" id="CHEBI:132124"/>
    </reaction>
</comment>
<dbReference type="GO" id="GO:0050136">
    <property type="term" value="F:NADH dehydrogenase (quinone) (non-electrogenic) activity"/>
    <property type="evidence" value="ECO:0007669"/>
    <property type="project" value="UniProtKB-UniRule"/>
</dbReference>
<dbReference type="HAMAP" id="MF_01394">
    <property type="entry name" value="NDH1_NuoA"/>
    <property type="match status" value="1"/>
</dbReference>
<dbReference type="Gene3D" id="1.20.58.1610">
    <property type="entry name" value="NADH:ubiquinone/plastoquinone oxidoreductase, chain 3"/>
    <property type="match status" value="1"/>
</dbReference>
<dbReference type="STRING" id="1393122.SAMN05660895_0781"/>
<dbReference type="PANTHER" id="PTHR11058:SF21">
    <property type="entry name" value="NADH-QUINONE OXIDOREDUCTASE SUBUNIT A"/>
    <property type="match status" value="1"/>
</dbReference>
<keyword evidence="4 12" id="KW-1003">Cell membrane</keyword>
<evidence type="ECO:0000313" key="14">
    <source>
        <dbReference type="EMBL" id="SFV30395.1"/>
    </source>
</evidence>
<sequence>MSDSFVHDIHLWPLLLYSALVLLTAVGMLLLSHFLGQRHEEPATDETYESGIPVTGSARLLFPIHFYIVAMFFVVFDLEAVFIVAWAISLRQVGWAGYAGVLIFIFILVAVLIYEWRQGALDFGPNSKKILKAYYRRIQQKRKSS</sequence>
<comment type="function">
    <text evidence="12">NDH-1 shuttles electrons from NADH, via FMN and iron-sulfur (Fe-S) centers, to quinones in the respiratory chain. The immediate electron acceptor for the enzyme in this species is believed to be a menaquinone. Couples the redox reaction to proton translocation (for every two electrons transferred, four hydrogen ions are translocated across the cytoplasmic membrane), and thus conserves the redox energy in a proton gradient.</text>
</comment>
<dbReference type="RefSeq" id="WP_092457986.1">
    <property type="nucleotide sequence ID" value="NZ_FPCJ01000001.1"/>
</dbReference>
<dbReference type="GO" id="GO:0048038">
    <property type="term" value="F:quinone binding"/>
    <property type="evidence" value="ECO:0007669"/>
    <property type="project" value="UniProtKB-KW"/>
</dbReference>
<evidence type="ECO:0000256" key="10">
    <source>
        <dbReference type="ARBA" id="ARBA00023075"/>
    </source>
</evidence>
<dbReference type="EC" id="7.1.1.-" evidence="12"/>
<keyword evidence="11 12" id="KW-0472">Membrane</keyword>
<feature type="transmembrane region" description="Helical" evidence="12">
    <location>
        <begin position="95"/>
        <end position="114"/>
    </location>
</feature>
<evidence type="ECO:0000256" key="5">
    <source>
        <dbReference type="ARBA" id="ARBA00022692"/>
    </source>
</evidence>
<comment type="similarity">
    <text evidence="2 12 13">Belongs to the complex I subunit 3 family.</text>
</comment>
<proteinExistence type="inferred from homology"/>
<gene>
    <name evidence="12" type="primary">nuoA</name>
    <name evidence="14" type="ORF">SAMN05660895_0781</name>
</gene>